<dbReference type="Gene3D" id="3.80.10.10">
    <property type="entry name" value="Ribonuclease Inhibitor"/>
    <property type="match status" value="2"/>
</dbReference>
<dbReference type="SMART" id="SM00369">
    <property type="entry name" value="LRR_TYP"/>
    <property type="match status" value="8"/>
</dbReference>
<dbReference type="OMA" id="LTHFYIH"/>
<dbReference type="AlphaFoldDB" id="A0A6J1LZS3"/>
<dbReference type="InterPro" id="IPR003591">
    <property type="entry name" value="Leu-rich_rpt_typical-subtyp"/>
</dbReference>
<dbReference type="PANTHER" id="PTHR24366">
    <property type="entry name" value="IG(IMMUNOGLOBULIN) AND LRR(LEUCINE RICH REPEAT) DOMAINS"/>
    <property type="match status" value="1"/>
</dbReference>
<protein>
    <submittedName>
        <fullName evidence="6">Insulin-like growth factor-binding protein complex acid labile subunit</fullName>
    </submittedName>
</protein>
<keyword evidence="1" id="KW-0433">Leucine-rich repeat</keyword>
<dbReference type="CTD" id="42512"/>
<proteinExistence type="predicted"/>
<feature type="compositionally biased region" description="Polar residues" evidence="3">
    <location>
        <begin position="64"/>
        <end position="73"/>
    </location>
</feature>
<dbReference type="RefSeq" id="XP_023172116.2">
    <property type="nucleotide sequence ID" value="XM_023316348.2"/>
</dbReference>
<dbReference type="SUPFAM" id="SSF52058">
    <property type="entry name" value="L domain-like"/>
    <property type="match status" value="1"/>
</dbReference>
<evidence type="ECO:0000256" key="2">
    <source>
        <dbReference type="ARBA" id="ARBA00022737"/>
    </source>
</evidence>
<evidence type="ECO:0000256" key="1">
    <source>
        <dbReference type="ARBA" id="ARBA00022614"/>
    </source>
</evidence>
<dbReference type="Pfam" id="PF13855">
    <property type="entry name" value="LRR_8"/>
    <property type="match status" value="2"/>
</dbReference>
<reference evidence="6" key="1">
    <citation type="submission" date="2025-08" db="UniProtKB">
        <authorList>
            <consortium name="RefSeq"/>
        </authorList>
    </citation>
    <scope>IDENTIFICATION</scope>
    <source>
        <strain evidence="6">15085-1641.00</strain>
        <tissue evidence="6">Whole body</tissue>
    </source>
</reference>
<dbReference type="InterPro" id="IPR001611">
    <property type="entry name" value="Leu-rich_rpt"/>
</dbReference>
<dbReference type="GeneID" id="111600294"/>
<dbReference type="Proteomes" id="UP000504633">
    <property type="component" value="Unplaced"/>
</dbReference>
<keyword evidence="5" id="KW-1185">Reference proteome</keyword>
<accession>A0A6J1LZS3</accession>
<dbReference type="SMART" id="SM00364">
    <property type="entry name" value="LRR_BAC"/>
    <property type="match status" value="5"/>
</dbReference>
<keyword evidence="2" id="KW-0677">Repeat</keyword>
<evidence type="ECO:0000313" key="6">
    <source>
        <dbReference type="RefSeq" id="XP_023172116.2"/>
    </source>
</evidence>
<gene>
    <name evidence="6" type="primary">LOC111600294</name>
</gene>
<evidence type="ECO:0000256" key="4">
    <source>
        <dbReference type="SAM" id="SignalP"/>
    </source>
</evidence>
<sequence>MIAFSVASETRCLKHAYAMKARLRIAVHLIVLLLLAVATTQARNQDDNELEVVLDDNAGKETEQYPTEATSEASTERVNKMRLVNIMSLQEYCEIKQGKALCKGFHFDDPEELGFFDLATQVRIASDGATYELGAKQPLSTLIMENSTFVNFPLHLFYELPLLSELDMRHCRMQHVSWECFVAADKLKIMLISDNAITELEERVFTYASGLEFLFLNNNQLNRLHADAFKGLRQLRHLDLSGNQLEELPEGLFADLRMLHHLTIADNRLRFISSEMLAQNERLQTVILQGNQLRQLGEYAFSSAPQLLALDVSHNEPLEVLVLNLNAGHLLACNCSLHRVNIFGAVTNVDLGDNRVQELYFSASEALEDLVLRNNSLVQLATLSQVPRLRRLNVANNPKLRELPSEWETPQLERLDLSNTGLEQLPHAVLRGMPQLRKLNVSVNNISEINPQDFQYLSQLTHFFIQANNWNCYNLKMVMDMLILEHGITYVPDRVDAEFPGSYINGIACMYRLPEREQLQVESISDDLSLASSVSSSSASMEYREPSEVEKLRKEFKSVVQHMESKFDSVYAQLNNLNAKMRSLEQINSTLWSQMTITV</sequence>
<dbReference type="InterPro" id="IPR032675">
    <property type="entry name" value="LRR_dom_sf"/>
</dbReference>
<evidence type="ECO:0000313" key="5">
    <source>
        <dbReference type="Proteomes" id="UP000504633"/>
    </source>
</evidence>
<feature type="region of interest" description="Disordered" evidence="3">
    <location>
        <begin position="49"/>
        <end position="74"/>
    </location>
</feature>
<organism evidence="5 6">
    <name type="scientific">Drosophila hydei</name>
    <name type="common">Fruit fly</name>
    <dbReference type="NCBI Taxonomy" id="7224"/>
    <lineage>
        <taxon>Eukaryota</taxon>
        <taxon>Metazoa</taxon>
        <taxon>Ecdysozoa</taxon>
        <taxon>Arthropoda</taxon>
        <taxon>Hexapoda</taxon>
        <taxon>Insecta</taxon>
        <taxon>Pterygota</taxon>
        <taxon>Neoptera</taxon>
        <taxon>Endopterygota</taxon>
        <taxon>Diptera</taxon>
        <taxon>Brachycera</taxon>
        <taxon>Muscomorpha</taxon>
        <taxon>Ephydroidea</taxon>
        <taxon>Drosophilidae</taxon>
        <taxon>Drosophila</taxon>
    </lineage>
</organism>
<evidence type="ECO:0000256" key="3">
    <source>
        <dbReference type="SAM" id="MobiDB-lite"/>
    </source>
</evidence>
<dbReference type="OrthoDB" id="676979at2759"/>
<dbReference type="PROSITE" id="PS51450">
    <property type="entry name" value="LRR"/>
    <property type="match status" value="2"/>
</dbReference>
<keyword evidence="4" id="KW-0732">Signal</keyword>
<name>A0A6J1LZS3_DROHY</name>
<feature type="chain" id="PRO_5026923670" evidence="4">
    <location>
        <begin position="43"/>
        <end position="599"/>
    </location>
</feature>
<dbReference type="PANTHER" id="PTHR24366:SF96">
    <property type="entry name" value="LEUCINE RICH REPEAT CONTAINING 53"/>
    <property type="match status" value="1"/>
</dbReference>
<dbReference type="KEGG" id="dhe:111600294"/>
<feature type="signal peptide" evidence="4">
    <location>
        <begin position="1"/>
        <end position="42"/>
    </location>
</feature>